<evidence type="ECO:0000256" key="25">
    <source>
        <dbReference type="ARBA" id="ARBA00069601"/>
    </source>
</evidence>
<feature type="compositionally biased region" description="Basic and acidic residues" evidence="30">
    <location>
        <begin position="506"/>
        <end position="520"/>
    </location>
</feature>
<dbReference type="CDD" id="cd00022">
    <property type="entry name" value="BIR"/>
    <property type="match status" value="1"/>
</dbReference>
<feature type="region of interest" description="Disordered" evidence="30">
    <location>
        <begin position="506"/>
        <end position="525"/>
    </location>
</feature>
<feature type="region of interest" description="Disordered" evidence="30">
    <location>
        <begin position="1075"/>
        <end position="1110"/>
    </location>
</feature>
<keyword evidence="17" id="KW-0833">Ubl conjugation pathway</keyword>
<evidence type="ECO:0000256" key="29">
    <source>
        <dbReference type="SAM" id="Coils"/>
    </source>
</evidence>
<dbReference type="GO" id="GO:0051301">
    <property type="term" value="P:cell division"/>
    <property type="evidence" value="ECO:0007669"/>
    <property type="project" value="UniProtKB-KW"/>
</dbReference>
<keyword evidence="33" id="KW-1185">Reference proteome</keyword>
<evidence type="ECO:0000256" key="15">
    <source>
        <dbReference type="ARBA" id="ARBA00022753"/>
    </source>
</evidence>
<dbReference type="GO" id="GO:0032465">
    <property type="term" value="P:regulation of cytokinesis"/>
    <property type="evidence" value="ECO:0007669"/>
    <property type="project" value="InterPro"/>
</dbReference>
<keyword evidence="19" id="KW-0832">Ubl conjugation</keyword>
<dbReference type="InterPro" id="IPR000608">
    <property type="entry name" value="UBC"/>
</dbReference>
<dbReference type="GO" id="GO:0000922">
    <property type="term" value="C:spindle pole"/>
    <property type="evidence" value="ECO:0007669"/>
    <property type="project" value="UniProtKB-SubCell"/>
</dbReference>
<keyword evidence="29" id="KW-0175">Coiled coil</keyword>
<feature type="region of interest" description="Disordered" evidence="30">
    <location>
        <begin position="3886"/>
        <end position="3906"/>
    </location>
</feature>
<feature type="compositionally biased region" description="Basic and acidic residues" evidence="30">
    <location>
        <begin position="3815"/>
        <end position="3825"/>
    </location>
</feature>
<evidence type="ECO:0000256" key="22">
    <source>
        <dbReference type="ARBA" id="ARBA00023212"/>
    </source>
</evidence>
<keyword evidence="8" id="KW-0853">WD repeat</keyword>
<accession>A0A8S1CD04</accession>
<evidence type="ECO:0000256" key="9">
    <source>
        <dbReference type="ARBA" id="ARBA00022618"/>
    </source>
</evidence>
<feature type="region of interest" description="Disordered" evidence="30">
    <location>
        <begin position="2010"/>
        <end position="2036"/>
    </location>
</feature>
<feature type="compositionally biased region" description="Polar residues" evidence="30">
    <location>
        <begin position="2165"/>
        <end position="2187"/>
    </location>
</feature>
<evidence type="ECO:0000259" key="31">
    <source>
        <dbReference type="PROSITE" id="PS50127"/>
    </source>
</evidence>
<dbReference type="GO" id="GO:0004869">
    <property type="term" value="F:cysteine-type endopeptidase inhibitor activity"/>
    <property type="evidence" value="ECO:0007669"/>
    <property type="project" value="TreeGrafter"/>
</dbReference>
<evidence type="ECO:0000256" key="18">
    <source>
        <dbReference type="ARBA" id="ARBA00022833"/>
    </source>
</evidence>
<evidence type="ECO:0000256" key="2">
    <source>
        <dbReference type="ARBA" id="ARBA00004198"/>
    </source>
</evidence>
<dbReference type="PANTHER" id="PTHR46116">
    <property type="entry name" value="(E3-INDEPENDENT) E2 UBIQUITIN-CONJUGATING ENZYME"/>
    <property type="match status" value="1"/>
</dbReference>
<comment type="subcellular location">
    <subcellularLocation>
        <location evidence="4">Cytoplasm</location>
        <location evidence="4">Cytoskeleton</location>
        <location evidence="4">Microtubule organizing center</location>
        <location evidence="4">Centrosome</location>
    </subcellularLocation>
    <subcellularLocation>
        <location evidence="5">Cytoplasm</location>
        <location evidence="5">Cytoskeleton</location>
        <location evidence="5">Spindle pole</location>
    </subcellularLocation>
    <subcellularLocation>
        <location evidence="1">Endosome</location>
    </subcellularLocation>
    <subcellularLocation>
        <location evidence="2">Golgi apparatus</location>
        <location evidence="2">trans-Golgi network membrane</location>
    </subcellularLocation>
    <subcellularLocation>
        <location evidence="3">Midbody</location>
    </subcellularLocation>
</comment>
<evidence type="ECO:0000256" key="7">
    <source>
        <dbReference type="ARBA" id="ARBA00022553"/>
    </source>
</evidence>
<evidence type="ECO:0000256" key="8">
    <source>
        <dbReference type="ARBA" id="ARBA00022574"/>
    </source>
</evidence>
<dbReference type="GO" id="GO:0005634">
    <property type="term" value="C:nucleus"/>
    <property type="evidence" value="ECO:0007669"/>
    <property type="project" value="TreeGrafter"/>
</dbReference>
<evidence type="ECO:0000256" key="26">
    <source>
        <dbReference type="ARBA" id="ARBA00075349"/>
    </source>
</evidence>
<organism evidence="32 33">
    <name type="scientific">Cloeon dipterum</name>
    <dbReference type="NCBI Taxonomy" id="197152"/>
    <lineage>
        <taxon>Eukaryota</taxon>
        <taxon>Metazoa</taxon>
        <taxon>Ecdysozoa</taxon>
        <taxon>Arthropoda</taxon>
        <taxon>Hexapoda</taxon>
        <taxon>Insecta</taxon>
        <taxon>Pterygota</taxon>
        <taxon>Palaeoptera</taxon>
        <taxon>Ephemeroptera</taxon>
        <taxon>Pisciforma</taxon>
        <taxon>Baetidae</taxon>
        <taxon>Cloeon</taxon>
    </lineage>
</organism>
<dbReference type="SMART" id="SM00212">
    <property type="entry name" value="UBCc"/>
    <property type="match status" value="1"/>
</dbReference>
<feature type="domain" description="UBC core" evidence="31">
    <location>
        <begin position="4120"/>
        <end position="4287"/>
    </location>
</feature>
<dbReference type="Pfam" id="PF00653">
    <property type="entry name" value="BIR"/>
    <property type="match status" value="1"/>
</dbReference>
<dbReference type="Proteomes" id="UP000494165">
    <property type="component" value="Unassembled WGS sequence"/>
</dbReference>
<evidence type="ECO:0000256" key="5">
    <source>
        <dbReference type="ARBA" id="ARBA00004647"/>
    </source>
</evidence>
<evidence type="ECO:0000256" key="17">
    <source>
        <dbReference type="ARBA" id="ARBA00022786"/>
    </source>
</evidence>
<dbReference type="InterPro" id="IPR011047">
    <property type="entry name" value="Quinoprotein_ADH-like_sf"/>
</dbReference>
<dbReference type="InterPro" id="IPR001370">
    <property type="entry name" value="BIR_rpt"/>
</dbReference>
<feature type="region of interest" description="Disordered" evidence="30">
    <location>
        <begin position="3801"/>
        <end position="3825"/>
    </location>
</feature>
<feature type="compositionally biased region" description="Basic and acidic residues" evidence="30">
    <location>
        <begin position="1078"/>
        <end position="1099"/>
    </location>
</feature>
<evidence type="ECO:0000313" key="32">
    <source>
        <dbReference type="EMBL" id="CAB3365217.1"/>
    </source>
</evidence>
<keyword evidence="22" id="KW-0206">Cytoskeleton</keyword>
<comment type="caution">
    <text evidence="32">The sequence shown here is derived from an EMBL/GenBank/DDBJ whole genome shotgun (WGS) entry which is preliminary data.</text>
</comment>
<reference evidence="32 33" key="1">
    <citation type="submission" date="2020-04" db="EMBL/GenBank/DDBJ databases">
        <authorList>
            <person name="Alioto T."/>
            <person name="Alioto T."/>
            <person name="Gomez Garrido J."/>
        </authorList>
    </citation>
    <scope>NUCLEOTIDE SEQUENCE [LARGE SCALE GENOMIC DNA]</scope>
</reference>
<feature type="coiled-coil region" evidence="29">
    <location>
        <begin position="1934"/>
        <end position="1961"/>
    </location>
</feature>
<sequence>MADEEQWSMCEDGCLNVNTEPRTIVYHPNLNVILIVSNSPEVLVIDVNTGAILHRSCYSGSTTSCLQGAYLAGHDKLLLTDGTNVGLRSDYSGVLLLDSILQPPVLQSQQKARVELPLSEALVLQKALTQMSEVPGADQFIHEVTEQLSAQIHQSQNHQLPSSKAAKWRFITLEMPAGSLWLVCSGLAQELKRQGRQVPAMTVASALCERLSTLAYQEATSLLGTSEGSSTPYRALMFSEAARRATFSKWPHMNYKWALPEQMAQAGFYHQPNKMGDDRALCFTCNVCLVCWEPTDEPWSEHERHSPSCPYVKGEPTQNVPLSVSYATQPAVKVSTNSTCLPVEHVGPSSARDLVATSSKQGHVTVWNVSRKLKEETSFSVNSRHEVVQEVVRHDIVTSTPKLKEAWTEKSETCDQDKLAEVEVISMETEVTALCIAAVNKSGKTSSCLVLGATMQLSSHQSEASSSSMVQAMNFANQASSSYEEDAAREENSAYLLVYNLHYSEQKQPDNNKNNKDAKKSKSSRQDLYADSAFMNNILFESYSGSVIEDSSADADSIEDPVELHPQPNAAVLKFGAEPNLQRAIEMSEKTLEPLLVQCLELPEKLRRNMVVSAVQPTRDGHHLLVTLSVPQTKESTEIPDESQIINSIENSIHSMLDDKNDSWAAIMAKGAVLDYNNDAVKVKDTFAFILGDSYIKDGKKLEKEQQSEAMYSNVEELPSGAVLLFALEPSGDRFVVEQPLLWRFLSSGPEQTLLLPCGEKDSDSDHKGKEPQGLAALVCRDGAVRVLDIASLSTVATAKPSQANAKFVSVTYCNSLEQLCLCSDAGKLHFFTLAVPGAEPVEEESDQILYLNSSNTDAPDHTSAGTSQELLAYQPATLSNLRTLQQLTKCVNLTPCFTANAPACWSEMMQAQKQRRHPQHLQQGGEELHHTRTWRLQHENSTWDEHVFELTLPRSCCVGHVDVKFTLHALPSMATEIQVTLLRLNSSGIGKKDKTTSGRAVDDGINFKFSGNPVTSEEYSSEHNTEVLCGPVNMMSSLDLSGLSGIVTLTSPALLTTRSRTLLVHIKAIFTPSDKSMSSKKDDRAALKRSRADQKILKEQPVSSDQKVDLNYMQHRPSNSSSSSQSKKEMKGCDYLHEISITIRRSCRTSIPNERLQRKAMVESLAFTEQLINAACLQGPETNSIVQSTALDILIWICSVKLARYRGQQIDHQTSQMELVQLIEKNMEPLVLNCLLLSNRSLAHKFAKLCVICSEGVKNAFDSPSVNFDLTLLNALLNALPMVPKALSAGALHWFFMLLSRKALLNPAQTGQRCMTLLQQVALELGSRSSPEHMLLRTRFGLYGLPLEPEIFDADLPQQQCKSSSIPLSYATIVSGESNMNSFQHVAPSNGFSELKNMFTGSSTSTNLSSESQMRGLLETQPLHFTCHAASDGTKLEALPSTDGLYVNSVWESEGFSFSDSHSADEENNVGNLAMLPWQQLLSPPTQQTLVIERMHSGARRFVVLDFGANVALTDLFIPACPDLVSLSIDYWVSAEETDGQRLVVASDIGTKSLMLSDLQPQPLCRFLKVTTIGRYGMSTARCRIPVGQFYGHMVLVPLENCDDCGGKSEEQLHHHYQAILQALIEDAQCRHSLASAKLKGLLAPYLQAEQSSISHLYNFLRPTVANSMEHTDEQKIIHAYQECIAFQRQLSIVRHVLGRLCSAASLEPKYLDSKSQQVLSAACTDKLRIMADCLLDTLLGIAHESGSNRSLALQLNHKSCLDLFQPLCVGTESHTQLAACSLLVRGCGLQTWWGDFLADNLVQLFGSGPLVSIFPLDRVFMLLTYLGRKSLLSSAKSTVLESVLLALGKLLKPIHEKRGYKKAQLDLSLIGWLLLYLSSCLDVCLPEDKADQGASNAGNLGPMNRWTFIQGYEAMQKHLASWNKSSSSRCYSRKLHKRLMHHSQQLKELEAAKKAYQSSTQALSALSTQAATLSSKLEAALKAQEQYLKKTVQQHTLKHNPKLQRWKEMSQAWRSDRGTSEGSSSLSGAGCSRISEDPTESYPCIGLLPQTLSLPVARGLVLLILNMDFTCNSDLFLLACKVLSGIISCARPPITLNMLMSEAQLLQFVQLAVRWEGGFHSLWGGPWVSHAISCLLQDLLEARPSGLELKSRDASPSDDSLEAPQSESTLDGESQDDSTNASSAEPTKPLDSIKLPSLLESEDSELDETLEDIWIRGKYLLGRKGSTQRPVTSMSSTVSTAMDARLEFGFEWNSEVILRRLSTQSSQNLSASIMSSLQQTKQVQSSSSWDANLAQMSLETANVTTSCSGEAMLSKCFDTIFRNLHTQPHAISLEQTLQLWNTLAQQSPTFDSTSIPILQLQFGAISGLMTALVWSPNVSLCTWALAFQCLTLASNQPKTDDWKVSNIIENPNFSRMLKKFLSGNGTSCHAGSMVCQNFNQLLVRLLTLSEVEELSSCCKMKEEMLKLLLELVLPNGAIELKQGPLDAQCTLLEFLLKPNYENISLSILKRFNEAVSQLVYCTFLQTQNVECRKSSHDSSNTTASARCFGSLFSSVLGTEPPVNKRANKNALECNLLALTTKLILSTTGFKPDSVHRDGLSSKTDEEKQSSKIDNPAKATSHVDSILVDEGSIMRLMTALAHCNINSMAVSFAPNVDLSLLALPDSLVSLGNDPNGDSVGDAVLNLLITLAKNTSRPELILKPLLNHISSAPGSSVLQLSEALLWFILKLISVEKCLSLFISMGGVAVVCQNLVRSCSTVINTMPSLVSMVMQHLYRNAPMAPSKKGVAQLESVNGMLNFAPLGVISSSNLTTQPADSLLQASPPHRRARTPAWSYHFYPDEHWVDLTINLPCSVLLKEIQMLPHLTALASTIYKKDNSAVIACPSAVAIEIAREPGSAFFPVCSPINTSCLTFVSLRLPVPEVTGSVLIRLYKPKDSSNIGLSQIRLLGSTSFGDNFTITKGNVMSTSADQKEEEVLTKTSFGWLRLLYFTMSISPPGSPMLKQVVAAAAESEEELLDACCALLFVPPPASLSPNLERVLLYLGLHSSELGLKEINLLLHHTRASEMQGFLTEGESSHQSVVELLAHLCLTQDSSTHLRVAALLSWLQEVAESNVKQANNESYPSGVYIHAVAAILWASNEKEVAYDLPALITGKMSSILFEWSSRLPENGALKRAVDCVLCSFCYIKPQIFTNILEKIGIELLEERGVTKEVLLTESQLLTIAMACQSPVAVDMFLESKLPLFLTKCILDWCGGNQANKSLNKQQKIFCSHGVLSTEGVAVVLKFFADICCEGKIRDWLGSPSGSEFWLPLLLKLCNERQPEGSKLSEAYANVLSATVLFLSQCTTFHQENQHLLCSVLCEVIRRQQSSSQNLKFLHGLSGFTRRLILQLLLESEKILVSIKADCTLNQCPVNATRQAARHPRHGTGHQNQLLLLRSQSTCTDILKLMTIPASVVPSGDSKPDASQELKVNYCDPNMVYPDQMSMAAGVTAQDKRAKDARNASSAAAASQGSVLAGSAVLAANCYCLHHKAWPNQVLPAHLTMSELLAALEHSGHSLSTPGIALTLNYLNSDAEKLDFTSLPKAISTPLQVFAQMGGLALLAKHLPLVYPQALKIQPPEMSKNPSPDPVDADWVKVEVSEDFLDVQKAIILPPSGVIGMIHKYQDLEEPLPISTAAPKTGNVHPLVTPSVPPHSLVAFGLFLRLPGYAEVLLRDRKKAQCLLRLVLGVSDDGEGGEIFNSSVAPALPTLPFQVLRELFDSTPLNSDDGLLLRVATLEHGAIHLLLNCLAHFTHHTGAKSPVQADCSKNGSPPDRRALKKAPDDKSHLYWAKGTGFGTGSTQQSWNVEQALQRQKGEEEYVTVLLQVLASFINPLGAVPAHFYSEDESDSETESKERSPLPASVPDLLSQSCLLPAISSYLRNDSVLDMARHIPLYTAVLQLLRAMAFSSQLASLLLPCQSSNGRLEDLSVVCLLTKMKSCVDTYASRLKGAKPKKARVRKQSFANLKQSEDETDQQDEEGLAQLIPDIQETASLVQMATDRLVMDDDFGSGSQTDLGNIDKPLQVSLEEKYIEIMRKLRFDSFEMITENEEGNGFRFVVSYHFEPNMRAAGDRSLPSRVKRLAQETVTLSTSLPLSYSSSVFVRCDTDRMDIMKVLITGPAETPYANGCFEFDVFFPPDYPSSPMLINLQTTGHQTVRFNPNLYNDGKVCLSVLNTWHGRPEEKWNAHTSSFLQVLVSIQSLILVPEPYFNEPGYERSRGTPSGTHSSREYNSNIYQATVRWAMLEQLRQPSPCFKEVIHNHFWFKRHEIEAQIEGWIKELDSQSSDRRTGRTISVNSISLKRHYRQLKDELANLKVPAGLDELALAMEQQHQQQLLQASPSTSREGGECAAFGDPITPLTPTPSNPPTPTGEHSLMPNSVYDPELVQHV</sequence>
<evidence type="ECO:0000256" key="10">
    <source>
        <dbReference type="ARBA" id="ARBA00022679"/>
    </source>
</evidence>
<keyword evidence="14" id="KW-0677">Repeat</keyword>
<dbReference type="FunFam" id="3.10.110.10:FF:000014">
    <property type="entry name" value="Baculoviral IAP repeat-containing protein 6"/>
    <property type="match status" value="1"/>
</dbReference>
<dbReference type="PANTHER" id="PTHR46116:SF39">
    <property type="entry name" value="BACULOVIRAL IAP REPEAT-CONTAINING PROTEIN 6"/>
    <property type="match status" value="1"/>
</dbReference>
<comment type="similarity">
    <text evidence="24">Belongs to the BIRC6 family.</text>
</comment>
<dbReference type="PROSITE" id="PS50127">
    <property type="entry name" value="UBC_2"/>
    <property type="match status" value="1"/>
</dbReference>
<dbReference type="GO" id="GO:0046872">
    <property type="term" value="F:metal ion binding"/>
    <property type="evidence" value="ECO:0007669"/>
    <property type="project" value="UniProtKB-KW"/>
</dbReference>
<dbReference type="CDD" id="cd23810">
    <property type="entry name" value="UBCc_BIRC6"/>
    <property type="match status" value="1"/>
</dbReference>
<keyword evidence="23" id="KW-0131">Cell cycle</keyword>
<evidence type="ECO:0000256" key="20">
    <source>
        <dbReference type="ARBA" id="ARBA00023034"/>
    </source>
</evidence>
<name>A0A8S1CD04_9INSE</name>
<evidence type="ECO:0000256" key="19">
    <source>
        <dbReference type="ARBA" id="ARBA00022843"/>
    </source>
</evidence>
<keyword evidence="21" id="KW-0472">Membrane</keyword>
<dbReference type="GO" id="GO:0005768">
    <property type="term" value="C:endosome"/>
    <property type="evidence" value="ECO:0007669"/>
    <property type="project" value="UniProtKB-SubCell"/>
</dbReference>
<evidence type="ECO:0000256" key="1">
    <source>
        <dbReference type="ARBA" id="ARBA00004177"/>
    </source>
</evidence>
<dbReference type="GO" id="GO:0030496">
    <property type="term" value="C:midbody"/>
    <property type="evidence" value="ECO:0007669"/>
    <property type="project" value="UniProtKB-SubCell"/>
</dbReference>
<evidence type="ECO:0000256" key="14">
    <source>
        <dbReference type="ARBA" id="ARBA00022737"/>
    </source>
</evidence>
<dbReference type="SMART" id="SM00238">
    <property type="entry name" value="BIR"/>
    <property type="match status" value="1"/>
</dbReference>
<feature type="region of interest" description="Disordered" evidence="30">
    <location>
        <begin position="2595"/>
        <end position="2618"/>
    </location>
</feature>
<dbReference type="GO" id="GO:0004842">
    <property type="term" value="F:ubiquitin-protein transferase activity"/>
    <property type="evidence" value="ECO:0007669"/>
    <property type="project" value="InterPro"/>
</dbReference>
<dbReference type="Gene3D" id="3.10.110.10">
    <property type="entry name" value="Ubiquitin Conjugating Enzyme"/>
    <property type="match status" value="1"/>
</dbReference>
<dbReference type="GO" id="GO:0042127">
    <property type="term" value="P:regulation of cell population proliferation"/>
    <property type="evidence" value="ECO:0007669"/>
    <property type="project" value="UniProtKB-ARBA"/>
</dbReference>
<keyword evidence="11" id="KW-0646">Protease inhibitor</keyword>
<dbReference type="GO" id="GO:0005794">
    <property type="term" value="C:Golgi apparatus"/>
    <property type="evidence" value="ECO:0007669"/>
    <property type="project" value="UniProtKB-SubCell"/>
</dbReference>
<evidence type="ECO:0000256" key="27">
    <source>
        <dbReference type="ARBA" id="ARBA00079718"/>
    </source>
</evidence>
<feature type="region of interest" description="Disordered" evidence="30">
    <location>
        <begin position="2151"/>
        <end position="2198"/>
    </location>
</feature>
<evidence type="ECO:0000313" key="33">
    <source>
        <dbReference type="Proteomes" id="UP000494165"/>
    </source>
</evidence>
<dbReference type="GO" id="GO:0006915">
    <property type="term" value="P:apoptotic process"/>
    <property type="evidence" value="ECO:0007669"/>
    <property type="project" value="UniProtKB-KW"/>
</dbReference>
<keyword evidence="6" id="KW-0963">Cytoplasm</keyword>
<keyword evidence="10" id="KW-0808">Transferase</keyword>
<protein>
    <recommendedName>
        <fullName evidence="25">Dual E2 ubiquitin-conjugating enzyme/E3 ubiquitin-protein ligase BIRC6</fullName>
    </recommendedName>
    <alternativeName>
        <fullName evidence="28">BIR repeat-containing ubiquitin-conjugating enzyme</fullName>
    </alternativeName>
    <alternativeName>
        <fullName evidence="27">Baculoviral IAP repeat-containing protein 6</fullName>
    </alternativeName>
    <alternativeName>
        <fullName evidence="26">Ubiquitin-conjugating BIR domain enzyme apollon</fullName>
    </alternativeName>
</protein>
<keyword evidence="9" id="KW-0132">Cell division</keyword>
<keyword evidence="13" id="KW-0479">Metal-binding</keyword>
<keyword evidence="15" id="KW-0967">Endosome</keyword>
<evidence type="ECO:0000256" key="28">
    <source>
        <dbReference type="ARBA" id="ARBA00081222"/>
    </source>
</evidence>
<dbReference type="SUPFAM" id="SSF50998">
    <property type="entry name" value="Quinoprotein alcohol dehydrogenase-like"/>
    <property type="match status" value="1"/>
</dbReference>
<dbReference type="InterPro" id="IPR022103">
    <property type="entry name" value="BIRC6"/>
</dbReference>
<feature type="compositionally biased region" description="Basic and acidic residues" evidence="30">
    <location>
        <begin position="2595"/>
        <end position="2612"/>
    </location>
</feature>
<evidence type="ECO:0000256" key="16">
    <source>
        <dbReference type="ARBA" id="ARBA00022776"/>
    </source>
</evidence>
<evidence type="ECO:0000256" key="21">
    <source>
        <dbReference type="ARBA" id="ARBA00023136"/>
    </source>
</evidence>
<evidence type="ECO:0000256" key="12">
    <source>
        <dbReference type="ARBA" id="ARBA00022703"/>
    </source>
</evidence>
<proteinExistence type="inferred from homology"/>
<dbReference type="SUPFAM" id="SSF57924">
    <property type="entry name" value="Inhibitor of apoptosis (IAP) repeat"/>
    <property type="match status" value="1"/>
</dbReference>
<keyword evidence="20" id="KW-0333">Golgi apparatus</keyword>
<dbReference type="PROSITE" id="PS50143">
    <property type="entry name" value="BIR_REPEAT_2"/>
    <property type="match status" value="1"/>
</dbReference>
<evidence type="ECO:0000256" key="4">
    <source>
        <dbReference type="ARBA" id="ARBA00004300"/>
    </source>
</evidence>
<dbReference type="GO" id="GO:0016567">
    <property type="term" value="P:protein ubiquitination"/>
    <property type="evidence" value="ECO:0007669"/>
    <property type="project" value="UniProtKB-ARBA"/>
</dbReference>
<dbReference type="Pfam" id="PF00179">
    <property type="entry name" value="UQ_con"/>
    <property type="match status" value="1"/>
</dbReference>
<dbReference type="OrthoDB" id="47801at2759"/>
<keyword evidence="16" id="KW-0498">Mitosis</keyword>
<dbReference type="InterPro" id="IPR016135">
    <property type="entry name" value="UBQ-conjugating_enzyme/RWD"/>
</dbReference>
<feature type="compositionally biased region" description="Pro residues" evidence="30">
    <location>
        <begin position="4402"/>
        <end position="4413"/>
    </location>
</feature>
<evidence type="ECO:0000256" key="24">
    <source>
        <dbReference type="ARBA" id="ARBA00060909"/>
    </source>
</evidence>
<dbReference type="SUPFAM" id="SSF54495">
    <property type="entry name" value="UBC-like"/>
    <property type="match status" value="1"/>
</dbReference>
<evidence type="ECO:0000256" key="23">
    <source>
        <dbReference type="ARBA" id="ARBA00023306"/>
    </source>
</evidence>
<feature type="region of interest" description="Disordered" evidence="30">
    <location>
        <begin position="4378"/>
        <end position="4433"/>
    </location>
</feature>
<keyword evidence="7" id="KW-0597">Phosphoprotein</keyword>
<dbReference type="EMBL" id="CADEPI010000019">
    <property type="protein sequence ID" value="CAB3365217.1"/>
    <property type="molecule type" value="Genomic_DNA"/>
</dbReference>
<dbReference type="GO" id="GO:0005813">
    <property type="term" value="C:centrosome"/>
    <property type="evidence" value="ECO:0007669"/>
    <property type="project" value="UniProtKB-SubCell"/>
</dbReference>
<gene>
    <name evidence="32" type="ORF">CLODIP_2_CD06675</name>
</gene>
<evidence type="ECO:0000256" key="11">
    <source>
        <dbReference type="ARBA" id="ARBA00022690"/>
    </source>
</evidence>
<keyword evidence="12" id="KW-0053">Apoptosis</keyword>
<evidence type="ECO:0000256" key="3">
    <source>
        <dbReference type="ARBA" id="ARBA00004214"/>
    </source>
</evidence>
<dbReference type="GO" id="GO:0043066">
    <property type="term" value="P:negative regulation of apoptotic process"/>
    <property type="evidence" value="ECO:0007669"/>
    <property type="project" value="UniProtKB-ARBA"/>
</dbReference>
<dbReference type="Gene3D" id="1.10.1170.10">
    <property type="entry name" value="Inhibitor Of Apoptosis Protein (2mihbC-IAP-1), Chain A"/>
    <property type="match status" value="1"/>
</dbReference>
<evidence type="ECO:0000256" key="6">
    <source>
        <dbReference type="ARBA" id="ARBA00022490"/>
    </source>
</evidence>
<keyword evidence="18" id="KW-0862">Zinc</keyword>
<evidence type="ECO:0000256" key="13">
    <source>
        <dbReference type="ARBA" id="ARBA00022723"/>
    </source>
</evidence>
<evidence type="ECO:0000256" key="30">
    <source>
        <dbReference type="SAM" id="MobiDB-lite"/>
    </source>
</evidence>
<dbReference type="FunFam" id="1.10.1170.10:FF:000001">
    <property type="entry name" value="baculoviral IAP repeat-containing protein 6 isoform X1"/>
    <property type="match status" value="1"/>
</dbReference>
<dbReference type="Pfam" id="PF12356">
    <property type="entry name" value="BIRC6"/>
    <property type="match status" value="1"/>
</dbReference>